<dbReference type="KEGG" id="cbw:RR42_m3033"/>
<dbReference type="STRING" id="68895.RR42_m3033"/>
<accession>A0A0C4YEA7</accession>
<feature type="chain" id="PRO_5002173819" evidence="1">
    <location>
        <begin position="38"/>
        <end position="587"/>
    </location>
</feature>
<gene>
    <name evidence="2" type="ORF">RR42_m3033</name>
</gene>
<evidence type="ECO:0000256" key="1">
    <source>
        <dbReference type="SAM" id="SignalP"/>
    </source>
</evidence>
<dbReference type="SUPFAM" id="SSF56935">
    <property type="entry name" value="Porins"/>
    <property type="match status" value="1"/>
</dbReference>
<organism evidence="2 3">
    <name type="scientific">Cupriavidus basilensis</name>
    <dbReference type="NCBI Taxonomy" id="68895"/>
    <lineage>
        <taxon>Bacteria</taxon>
        <taxon>Pseudomonadati</taxon>
        <taxon>Pseudomonadota</taxon>
        <taxon>Betaproteobacteria</taxon>
        <taxon>Burkholderiales</taxon>
        <taxon>Burkholderiaceae</taxon>
        <taxon>Cupriavidus</taxon>
    </lineage>
</organism>
<evidence type="ECO:0000313" key="2">
    <source>
        <dbReference type="EMBL" id="AJG20404.1"/>
    </source>
</evidence>
<proteinExistence type="predicted"/>
<dbReference type="RefSeq" id="WP_082055021.1">
    <property type="nucleotide sequence ID" value="NZ_CP010536.1"/>
</dbReference>
<dbReference type="OrthoDB" id="5372286at2"/>
<name>A0A0C4YEA7_9BURK</name>
<dbReference type="Pfam" id="PF16930">
    <property type="entry name" value="Porin_5"/>
    <property type="match status" value="1"/>
</dbReference>
<keyword evidence="3" id="KW-1185">Reference proteome</keyword>
<reference evidence="2 3" key="1">
    <citation type="journal article" date="2015" name="Genome Announc.">
        <title>Complete Genome Sequence of Cupriavidus basilensis 4G11, Isolated from the Oak Ridge Field Research Center Site.</title>
        <authorList>
            <person name="Ray J."/>
            <person name="Waters R.J."/>
            <person name="Skerker J.M."/>
            <person name="Kuehl J.V."/>
            <person name="Price M.N."/>
            <person name="Huang J."/>
            <person name="Chakraborty R."/>
            <person name="Arkin A.P."/>
            <person name="Deutschbauer A."/>
        </authorList>
    </citation>
    <scope>NUCLEOTIDE SEQUENCE [LARGE SCALE GENOMIC DNA]</scope>
    <source>
        <strain evidence="2">4G11</strain>
    </source>
</reference>
<sequence>MNHPANSRRHAQPARKTHALAAATAIALLGASGAGYAQSAAPADSTMVKLIRGLMQSGALKKDAGEALLAQAQTEAMAQQQAQRLASASATAAGGMRVEPGDVRVPYISDTVRDQIRDEVKGQVMAQAQAEGWAAPNETPEWTKRIRIEGDVRVRDESRFYSSNNSDIAIDWAAINQSSGFDVNPNTNLSLPPLVNTRQNRVSLLRARARFGVLADISDSTHAGIRIATGNDDSPVSTNQTLGGGLAKKNVWLDQGWLSYKPAEWVNLTAGRFGNPFVSSDLLFSNDLNFDGLAAQFDKALPNRDVALFGTLGLVPLEYSSDSFPSRSQNKASSEKKWLLGAQIGASWKLNNDNRLRGALAYYDFRNVSGQVSQPCALYAGADGCSTDWSRPAFMQKGNTLMLLRNIALNPLDPAGTPQPQYVGLASKFQLLDLNFRWETKVAGSLGLRMDANYIRNLAYDEGGMFSRANGGIVNNFGGSGGTSRADFKSGGNAYMFQATLGKPVTLARGDWNMLLGYKRIEPDAMPDGYNDSTFHLGGTNARGYYVGGSYALDKNTWVTGRWTSTKEVYGPPLAIDILQVEINTRF</sequence>
<feature type="signal peptide" evidence="1">
    <location>
        <begin position="1"/>
        <end position="37"/>
    </location>
</feature>
<dbReference type="InterPro" id="IPR032638">
    <property type="entry name" value="Porin_5"/>
</dbReference>
<keyword evidence="2" id="KW-0675">Receptor</keyword>
<dbReference type="AlphaFoldDB" id="A0A0C4YEA7"/>
<dbReference type="Proteomes" id="UP000031843">
    <property type="component" value="Chromosome main"/>
</dbReference>
<evidence type="ECO:0000313" key="3">
    <source>
        <dbReference type="Proteomes" id="UP000031843"/>
    </source>
</evidence>
<keyword evidence="1" id="KW-0732">Signal</keyword>
<dbReference type="EMBL" id="CP010536">
    <property type="protein sequence ID" value="AJG20404.1"/>
    <property type="molecule type" value="Genomic_DNA"/>
</dbReference>
<protein>
    <submittedName>
        <fullName evidence="2">Outer membrane receptor for ferric coprogen and ferric-rhodotorulic acid</fullName>
    </submittedName>
</protein>